<feature type="signal peptide" evidence="4">
    <location>
        <begin position="1"/>
        <end position="15"/>
    </location>
</feature>
<gene>
    <name evidence="6" type="ORF">Cri9333_2395</name>
</gene>
<dbReference type="GO" id="GO:1904680">
    <property type="term" value="F:peptide transmembrane transporter activity"/>
    <property type="evidence" value="ECO:0007669"/>
    <property type="project" value="TreeGrafter"/>
</dbReference>
<keyword evidence="3 4" id="KW-0732">Signal</keyword>
<dbReference type="HOGENOM" id="CLU_017028_8_4_3"/>
<evidence type="ECO:0000256" key="2">
    <source>
        <dbReference type="ARBA" id="ARBA00022448"/>
    </source>
</evidence>
<dbReference type="EMBL" id="CP003620">
    <property type="protein sequence ID" value="AFZ13262.1"/>
    <property type="molecule type" value="Genomic_DNA"/>
</dbReference>
<dbReference type="InterPro" id="IPR000914">
    <property type="entry name" value="SBP_5_dom"/>
</dbReference>
<dbReference type="GO" id="GO:0043190">
    <property type="term" value="C:ATP-binding cassette (ABC) transporter complex"/>
    <property type="evidence" value="ECO:0007669"/>
    <property type="project" value="InterPro"/>
</dbReference>
<dbReference type="FunFam" id="3.90.76.10:FF:000004">
    <property type="entry name" value="Peptide ABC transporter substrate-binding protein"/>
    <property type="match status" value="1"/>
</dbReference>
<keyword evidence="7" id="KW-1185">Reference proteome</keyword>
<evidence type="ECO:0000259" key="5">
    <source>
        <dbReference type="Pfam" id="PF00496"/>
    </source>
</evidence>
<proteinExistence type="inferred from homology"/>
<name>K9W0J0_9CYAN</name>
<organism evidence="6 7">
    <name type="scientific">Crinalium epipsammum PCC 9333</name>
    <dbReference type="NCBI Taxonomy" id="1173022"/>
    <lineage>
        <taxon>Bacteria</taxon>
        <taxon>Bacillati</taxon>
        <taxon>Cyanobacteriota</taxon>
        <taxon>Cyanophyceae</taxon>
        <taxon>Gomontiellales</taxon>
        <taxon>Gomontiellaceae</taxon>
        <taxon>Crinalium</taxon>
    </lineage>
</organism>
<dbReference type="SUPFAM" id="SSF53850">
    <property type="entry name" value="Periplasmic binding protein-like II"/>
    <property type="match status" value="1"/>
</dbReference>
<dbReference type="InterPro" id="IPR039424">
    <property type="entry name" value="SBP_5"/>
</dbReference>
<dbReference type="eggNOG" id="COG0747">
    <property type="taxonomic scope" value="Bacteria"/>
</dbReference>
<dbReference type="PANTHER" id="PTHR30290">
    <property type="entry name" value="PERIPLASMIC BINDING COMPONENT OF ABC TRANSPORTER"/>
    <property type="match status" value="1"/>
</dbReference>
<feature type="chain" id="PRO_5012836286" evidence="4">
    <location>
        <begin position="16"/>
        <end position="583"/>
    </location>
</feature>
<dbReference type="Gene3D" id="3.40.190.10">
    <property type="entry name" value="Periplasmic binding protein-like II"/>
    <property type="match status" value="1"/>
</dbReference>
<evidence type="ECO:0000256" key="1">
    <source>
        <dbReference type="ARBA" id="ARBA00005695"/>
    </source>
</evidence>
<reference evidence="6 7" key="1">
    <citation type="submission" date="2012-06" db="EMBL/GenBank/DDBJ databases">
        <title>Finished chromosome of genome of Crinalium epipsammum PCC 9333.</title>
        <authorList>
            <consortium name="US DOE Joint Genome Institute"/>
            <person name="Gugger M."/>
            <person name="Coursin T."/>
            <person name="Rippka R."/>
            <person name="Tandeau De Marsac N."/>
            <person name="Huntemann M."/>
            <person name="Wei C.-L."/>
            <person name="Han J."/>
            <person name="Detter J.C."/>
            <person name="Han C."/>
            <person name="Tapia R."/>
            <person name="Davenport K."/>
            <person name="Daligault H."/>
            <person name="Erkkila T."/>
            <person name="Gu W."/>
            <person name="Munk A.C.C."/>
            <person name="Teshima H."/>
            <person name="Xu Y."/>
            <person name="Chain P."/>
            <person name="Chen A."/>
            <person name="Krypides N."/>
            <person name="Mavromatis K."/>
            <person name="Markowitz V."/>
            <person name="Szeto E."/>
            <person name="Ivanova N."/>
            <person name="Mikhailova N."/>
            <person name="Ovchinnikova G."/>
            <person name="Pagani I."/>
            <person name="Pati A."/>
            <person name="Goodwin L."/>
            <person name="Peters L."/>
            <person name="Pitluck S."/>
            <person name="Woyke T."/>
            <person name="Kerfeld C."/>
        </authorList>
    </citation>
    <scope>NUCLEOTIDE SEQUENCE [LARGE SCALE GENOMIC DNA]</scope>
    <source>
        <strain evidence="6 7">PCC 9333</strain>
    </source>
</reference>
<dbReference type="PATRIC" id="fig|1173022.3.peg.2589"/>
<evidence type="ECO:0000256" key="3">
    <source>
        <dbReference type="ARBA" id="ARBA00022729"/>
    </source>
</evidence>
<evidence type="ECO:0000313" key="6">
    <source>
        <dbReference type="EMBL" id="AFZ13262.1"/>
    </source>
</evidence>
<accession>K9W0J0</accession>
<dbReference type="CDD" id="cd08500">
    <property type="entry name" value="PBP2_NikA_DppA_OppA_like_4"/>
    <property type="match status" value="1"/>
</dbReference>
<evidence type="ECO:0000313" key="7">
    <source>
        <dbReference type="Proteomes" id="UP000010472"/>
    </source>
</evidence>
<dbReference type="GO" id="GO:0042597">
    <property type="term" value="C:periplasmic space"/>
    <property type="evidence" value="ECO:0007669"/>
    <property type="project" value="UniProtKB-ARBA"/>
</dbReference>
<dbReference type="Proteomes" id="UP000010472">
    <property type="component" value="Chromosome"/>
</dbReference>
<dbReference type="PIRSF" id="PIRSF002741">
    <property type="entry name" value="MppA"/>
    <property type="match status" value="1"/>
</dbReference>
<dbReference type="AlphaFoldDB" id="K9W0J0"/>
<dbReference type="GO" id="GO:0015833">
    <property type="term" value="P:peptide transport"/>
    <property type="evidence" value="ECO:0007669"/>
    <property type="project" value="TreeGrafter"/>
</dbReference>
<comment type="similarity">
    <text evidence="1">Belongs to the bacterial solute-binding protein 5 family.</text>
</comment>
<dbReference type="KEGG" id="cep:Cri9333_2395"/>
<dbReference type="InterPro" id="IPR030678">
    <property type="entry name" value="Peptide/Ni-bd"/>
</dbReference>
<dbReference type="Pfam" id="PF00496">
    <property type="entry name" value="SBP_bac_5"/>
    <property type="match status" value="1"/>
</dbReference>
<feature type="domain" description="Solute-binding protein family 5" evidence="5">
    <location>
        <begin position="72"/>
        <end position="484"/>
    </location>
</feature>
<evidence type="ECO:0000256" key="4">
    <source>
        <dbReference type="SAM" id="SignalP"/>
    </source>
</evidence>
<dbReference type="STRING" id="1173022.Cri9333_2395"/>
<keyword evidence="2" id="KW-0813">Transport</keyword>
<dbReference type="PANTHER" id="PTHR30290:SF9">
    <property type="entry name" value="OLIGOPEPTIDE-BINDING PROTEIN APPA"/>
    <property type="match status" value="1"/>
</dbReference>
<protein>
    <submittedName>
        <fullName evidence="6">ABC-type transporter, periplasmic subunit</fullName>
    </submittedName>
</protein>
<sequence>MLLFGLAILSAIALASCNPVQLKTKAAQVPELIFTTPSSPATFNFPLNQSAFSVFGYLYEGLITENGETGAIEPALAESWQISEDKKQIVFTLKDGLKWSDGEPLTVDDVIFTYQDIYLNPKIPTDIKDILKIGLSRAFPTVKKVDERRVEFTVPEPFAPFLRFVGGLPILPAHTLRESVQTVGSNGNPKFLSTWGTDTDPQKIIGNGYYRMESYAPSERVILRRNPYYWRKDAQGNPQPYIERIVLQIIESTDNQLVSFRSGQLDSLDVEPNSFSLLKNEAKRGKFNVYNGGPDSTTIFVGFNLNKASNSKDQPLVDPIKSRWFNTVEFRQAVAYAIDRETMKKNIFRGMGEYINSPIYFKSPYYLSPEQGLKVYNHNPEKAKQLLLSAGFKYNSQNQLVDSEANRVRFTMLVKAEDKTRTDMAIQVQKNLADVGIQADLQVLSFNAVLDKLTKRNWECYVGGFGGGGVEPHSSFNIWSSSGGLHQFNQGPQLGEQPIKGWEVSEWEKEIDRLFVEGVRELDETKRKEIYAKFQQITQEQVPFIYLVSKLSFQAVRDRVQNLKYSALGGAFWNLYELKVAQK</sequence>
<dbReference type="Gene3D" id="3.10.105.10">
    <property type="entry name" value="Dipeptide-binding Protein, Domain 3"/>
    <property type="match status" value="1"/>
</dbReference>